<dbReference type="InterPro" id="IPR036804">
    <property type="entry name" value="CheR_N_sf"/>
</dbReference>
<dbReference type="Gene3D" id="3.40.50.150">
    <property type="entry name" value="Vaccinia Virus protein VP39"/>
    <property type="match status" value="1"/>
</dbReference>
<dbReference type="SUPFAM" id="SSF53335">
    <property type="entry name" value="S-adenosyl-L-methionine-dependent methyltransferases"/>
    <property type="match status" value="1"/>
</dbReference>
<dbReference type="SUPFAM" id="SSF47757">
    <property type="entry name" value="Chemotaxis receptor methyltransferase CheR, N-terminal domain"/>
    <property type="match status" value="1"/>
</dbReference>
<dbReference type="GO" id="GO:0008983">
    <property type="term" value="F:protein-glutamate O-methyltransferase activity"/>
    <property type="evidence" value="ECO:0007669"/>
    <property type="project" value="UniProtKB-EC"/>
</dbReference>
<dbReference type="GO" id="GO:0032259">
    <property type="term" value="P:methylation"/>
    <property type="evidence" value="ECO:0007669"/>
    <property type="project" value="UniProtKB-KW"/>
</dbReference>
<dbReference type="Pfam" id="PF01739">
    <property type="entry name" value="CheR"/>
    <property type="match status" value="1"/>
</dbReference>
<gene>
    <name evidence="7" type="ORF">CHT98_12325</name>
</gene>
<comment type="caution">
    <text evidence="7">The sequence shown here is derived from an EMBL/GenBank/DDBJ whole genome shotgun (WGS) entry which is preliminary data.</text>
</comment>
<dbReference type="InterPro" id="IPR000780">
    <property type="entry name" value="CheR_MeTrfase"/>
</dbReference>
<evidence type="ECO:0000256" key="3">
    <source>
        <dbReference type="ARBA" id="ARBA00022603"/>
    </source>
</evidence>
<evidence type="ECO:0000256" key="1">
    <source>
        <dbReference type="ARBA" id="ARBA00001541"/>
    </source>
</evidence>
<evidence type="ECO:0000256" key="5">
    <source>
        <dbReference type="ARBA" id="ARBA00022691"/>
    </source>
</evidence>
<name>A0A235HF30_AZOBR</name>
<dbReference type="InterPro" id="IPR022642">
    <property type="entry name" value="CheR_C"/>
</dbReference>
<keyword evidence="7" id="KW-0614">Plasmid</keyword>
<keyword evidence="3" id="KW-0489">Methyltransferase</keyword>
<dbReference type="EC" id="2.1.1.80" evidence="2"/>
<evidence type="ECO:0000256" key="4">
    <source>
        <dbReference type="ARBA" id="ARBA00022679"/>
    </source>
</evidence>
<dbReference type="AlphaFoldDB" id="A0A235HF30"/>
<protein>
    <recommendedName>
        <fullName evidence="2">protein-glutamate O-methyltransferase</fullName>
        <ecNumber evidence="2">2.1.1.80</ecNumber>
    </recommendedName>
</protein>
<sequence length="281" mass="31963">MRVEDFDMFSTLLKQRSGLVLTRDKAYLLESRLMPVARKWNMKGLEDLASTVRTRKDEALLRDITEAMTTNESSFFRDQKPFDQFKHIVLPRLLEARSAKRSIRIWSAACSSGQEAYSLAMLLNEDSAKLAGWRIEIVGTDISAEMVERSKSGIYTQFEVQRGLPIQMLVKHFKQQGDKWQISQQLRQMVSFREFNLLGDLSSLGQFDIVFCRNVLIYFDQPTKTKVLEAIARQMPQDGVLYLGGAETVLGITDRFKPVDGQRGLYSLGGFQVPSGFKAAV</sequence>
<dbReference type="InterPro" id="IPR029063">
    <property type="entry name" value="SAM-dependent_MTases_sf"/>
</dbReference>
<dbReference type="RefSeq" id="WP_094303496.1">
    <property type="nucleotide sequence ID" value="NZ_NOWT01000009.1"/>
</dbReference>
<keyword evidence="5" id="KW-0949">S-adenosyl-L-methionine</keyword>
<comment type="catalytic activity">
    <reaction evidence="1">
        <text>L-glutamyl-[protein] + S-adenosyl-L-methionine = [protein]-L-glutamate 5-O-methyl ester + S-adenosyl-L-homocysteine</text>
        <dbReference type="Rhea" id="RHEA:24452"/>
        <dbReference type="Rhea" id="RHEA-COMP:10208"/>
        <dbReference type="Rhea" id="RHEA-COMP:10311"/>
        <dbReference type="ChEBI" id="CHEBI:29973"/>
        <dbReference type="ChEBI" id="CHEBI:57856"/>
        <dbReference type="ChEBI" id="CHEBI:59789"/>
        <dbReference type="ChEBI" id="CHEBI:82795"/>
        <dbReference type="EC" id="2.1.1.80"/>
    </reaction>
</comment>
<dbReference type="PANTHER" id="PTHR24422:SF21">
    <property type="entry name" value="CHEMOTAXIS PROTEIN METHYLTRANSFERASE 1"/>
    <property type="match status" value="1"/>
</dbReference>
<evidence type="ECO:0000256" key="2">
    <source>
        <dbReference type="ARBA" id="ARBA00012534"/>
    </source>
</evidence>
<dbReference type="PANTHER" id="PTHR24422">
    <property type="entry name" value="CHEMOTAXIS PROTEIN METHYLTRANSFERASE"/>
    <property type="match status" value="1"/>
</dbReference>
<evidence type="ECO:0000259" key="6">
    <source>
        <dbReference type="PROSITE" id="PS50123"/>
    </source>
</evidence>
<dbReference type="PROSITE" id="PS50123">
    <property type="entry name" value="CHER"/>
    <property type="match status" value="1"/>
</dbReference>
<organism evidence="7 8">
    <name type="scientific">Azospirillum brasilense</name>
    <dbReference type="NCBI Taxonomy" id="192"/>
    <lineage>
        <taxon>Bacteria</taxon>
        <taxon>Pseudomonadati</taxon>
        <taxon>Pseudomonadota</taxon>
        <taxon>Alphaproteobacteria</taxon>
        <taxon>Rhodospirillales</taxon>
        <taxon>Azospirillaceae</taxon>
        <taxon>Azospirillum</taxon>
    </lineage>
</organism>
<keyword evidence="4" id="KW-0808">Transferase</keyword>
<dbReference type="InterPro" id="IPR022641">
    <property type="entry name" value="CheR_N"/>
</dbReference>
<dbReference type="PRINTS" id="PR00996">
    <property type="entry name" value="CHERMTFRASE"/>
</dbReference>
<accession>A0A235HF30</accession>
<dbReference type="EMBL" id="NOWT01000009">
    <property type="protein sequence ID" value="OYD84147.1"/>
    <property type="molecule type" value="Genomic_DNA"/>
</dbReference>
<dbReference type="Proteomes" id="UP000215367">
    <property type="component" value="Unassembled WGS sequence"/>
</dbReference>
<dbReference type="Gene3D" id="1.10.155.10">
    <property type="entry name" value="Chemotaxis receptor methyltransferase CheR, N-terminal domain"/>
    <property type="match status" value="1"/>
</dbReference>
<geneLocation type="plasmid" evidence="7">
    <name>unnamed</name>
</geneLocation>
<feature type="domain" description="CheR-type methyltransferase" evidence="6">
    <location>
        <begin position="1"/>
        <end position="257"/>
    </location>
</feature>
<evidence type="ECO:0000313" key="7">
    <source>
        <dbReference type="EMBL" id="OYD84147.1"/>
    </source>
</evidence>
<dbReference type="Pfam" id="PF03705">
    <property type="entry name" value="CheR_N"/>
    <property type="match status" value="1"/>
</dbReference>
<dbReference type="CDD" id="cd02440">
    <property type="entry name" value="AdoMet_MTases"/>
    <property type="match status" value="1"/>
</dbReference>
<dbReference type="InterPro" id="IPR050903">
    <property type="entry name" value="Bact_Chemotaxis_MeTrfase"/>
</dbReference>
<evidence type="ECO:0000313" key="8">
    <source>
        <dbReference type="Proteomes" id="UP000215367"/>
    </source>
</evidence>
<proteinExistence type="predicted"/>
<reference evidence="7 8" key="1">
    <citation type="submission" date="2017-07" db="EMBL/GenBank/DDBJ databases">
        <title>Whole genome sequence of Azospirillum brasilense 2A1, a potential biofertilizer strain.</title>
        <authorList>
            <person name="Fontana C.A."/>
            <person name="Toffoli L.M."/>
            <person name="Salazar S.M."/>
            <person name="Puglisi E."/>
            <person name="Pedraza R."/>
            <person name="Bassi D."/>
            <person name="Cocconcelli P.S."/>
        </authorList>
    </citation>
    <scope>NUCLEOTIDE SEQUENCE [LARGE SCALE GENOMIC DNA]</scope>
    <source>
        <strain evidence="7 8">2A1</strain>
        <plasmid evidence="7">unnamed</plasmid>
    </source>
</reference>
<dbReference type="SMART" id="SM00138">
    <property type="entry name" value="MeTrc"/>
    <property type="match status" value="1"/>
</dbReference>